<evidence type="ECO:0000313" key="1">
    <source>
        <dbReference type="EMBL" id="UXI68208.1"/>
    </source>
</evidence>
<organism evidence="1 2">
    <name type="scientific">Tahibacter amnicola</name>
    <dbReference type="NCBI Taxonomy" id="2976241"/>
    <lineage>
        <taxon>Bacteria</taxon>
        <taxon>Pseudomonadati</taxon>
        <taxon>Pseudomonadota</taxon>
        <taxon>Gammaproteobacteria</taxon>
        <taxon>Lysobacterales</taxon>
        <taxon>Rhodanobacteraceae</taxon>
        <taxon>Tahibacter</taxon>
    </lineage>
</organism>
<accession>A0ABY6BDV3</accession>
<dbReference type="Proteomes" id="UP001064632">
    <property type="component" value="Chromosome"/>
</dbReference>
<name>A0ABY6BDV3_9GAMM</name>
<keyword evidence="2" id="KW-1185">Reference proteome</keyword>
<dbReference type="EMBL" id="CP104694">
    <property type="protein sequence ID" value="UXI68208.1"/>
    <property type="molecule type" value="Genomic_DNA"/>
</dbReference>
<protein>
    <submittedName>
        <fullName evidence="1">Pilus assembly protein PilP</fullName>
    </submittedName>
</protein>
<dbReference type="RefSeq" id="WP_261695170.1">
    <property type="nucleotide sequence ID" value="NZ_CP104694.1"/>
</dbReference>
<sequence>MSLARNRLFSAALGAFAIAIIFDARASRWVGALEQFDIVDLAVVSVHCRRVNDCYANVLDPNGFVHHLSPGEFIGRNQGKVNKIEKCAIHFVELYKNSDGVWYEKENELRFSDEYRPAGCP</sequence>
<gene>
    <name evidence="1" type="ORF">N4264_00720</name>
</gene>
<proteinExistence type="predicted"/>
<dbReference type="Pfam" id="PF04351">
    <property type="entry name" value="PilP"/>
    <property type="match status" value="1"/>
</dbReference>
<dbReference type="InterPro" id="IPR007446">
    <property type="entry name" value="PilP"/>
</dbReference>
<evidence type="ECO:0000313" key="2">
    <source>
        <dbReference type="Proteomes" id="UP001064632"/>
    </source>
</evidence>
<reference evidence="1" key="1">
    <citation type="submission" date="2022-09" db="EMBL/GenBank/DDBJ databases">
        <title>Tahibacter sp. nov., isolated from a fresh water.</title>
        <authorList>
            <person name="Baek J.H."/>
            <person name="Lee J.K."/>
            <person name="Kim J.M."/>
            <person name="Jeon C.O."/>
        </authorList>
    </citation>
    <scope>NUCLEOTIDE SEQUENCE</scope>
    <source>
        <strain evidence="1">W38</strain>
    </source>
</reference>
<dbReference type="Gene3D" id="2.30.30.830">
    <property type="match status" value="1"/>
</dbReference>